<name>A0A2N8PHU3_STRNR</name>
<dbReference type="EMBL" id="LJSN01000002">
    <property type="protein sequence ID" value="PNE40589.1"/>
    <property type="molecule type" value="Genomic_DNA"/>
</dbReference>
<accession>A0A2N8PHU3</accession>
<proteinExistence type="predicted"/>
<feature type="compositionally biased region" description="Basic and acidic residues" evidence="1">
    <location>
        <begin position="32"/>
        <end position="43"/>
    </location>
</feature>
<dbReference type="Gene3D" id="3.30.565.10">
    <property type="entry name" value="Histidine kinase-like ATPase, C-terminal domain"/>
    <property type="match status" value="1"/>
</dbReference>
<evidence type="ECO:0000313" key="2">
    <source>
        <dbReference type="EMBL" id="PNE40589.1"/>
    </source>
</evidence>
<organism evidence="2 3">
    <name type="scientific">Streptomyces noursei</name>
    <name type="common">Streptomyces albulus</name>
    <dbReference type="NCBI Taxonomy" id="1971"/>
    <lineage>
        <taxon>Bacteria</taxon>
        <taxon>Bacillati</taxon>
        <taxon>Actinomycetota</taxon>
        <taxon>Actinomycetes</taxon>
        <taxon>Kitasatosporales</taxon>
        <taxon>Streptomycetaceae</taxon>
        <taxon>Streptomyces</taxon>
    </lineage>
</organism>
<keyword evidence="3" id="KW-1185">Reference proteome</keyword>
<protein>
    <recommendedName>
        <fullName evidence="4">Histidine kinase/HSP90-like ATPase domain-containing protein</fullName>
    </recommendedName>
</protein>
<feature type="region of interest" description="Disordered" evidence="1">
    <location>
        <begin position="69"/>
        <end position="91"/>
    </location>
</feature>
<reference evidence="3" key="1">
    <citation type="submission" date="2015-09" db="EMBL/GenBank/DDBJ databases">
        <authorList>
            <person name="Graham D.E."/>
            <person name="Mahan K.M."/>
            <person name="Klingeman D.M."/>
            <person name="Fida T."/>
            <person name="Giannone R.J."/>
            <person name="Hettich R.L."/>
            <person name="Parry R.J."/>
            <person name="Spain J.C."/>
        </authorList>
    </citation>
    <scope>NUCLEOTIDE SEQUENCE [LARGE SCALE GENOMIC DNA]</scope>
    <source>
        <strain evidence="3">JCM 4701</strain>
    </source>
</reference>
<evidence type="ECO:0000313" key="3">
    <source>
        <dbReference type="Proteomes" id="UP000236047"/>
    </source>
</evidence>
<sequence length="91" mass="9155">MLLTNPDAPVAPGSTTRPSSPARVEVQPGAPDRLEVSVTDDGRASTPTASGKADGRGYGLIGLAERVEALAGTSPPGRRTTAAGASWPSFP</sequence>
<dbReference type="RefSeq" id="WP_180990086.1">
    <property type="nucleotide sequence ID" value="NZ_LJSN01000002.1"/>
</dbReference>
<evidence type="ECO:0008006" key="4">
    <source>
        <dbReference type="Google" id="ProtNLM"/>
    </source>
</evidence>
<gene>
    <name evidence="2" type="ORF">AOB60_06815</name>
</gene>
<dbReference type="Proteomes" id="UP000236047">
    <property type="component" value="Unassembled WGS sequence"/>
</dbReference>
<comment type="caution">
    <text evidence="2">The sequence shown here is derived from an EMBL/GenBank/DDBJ whole genome shotgun (WGS) entry which is preliminary data.</text>
</comment>
<dbReference type="InterPro" id="IPR036890">
    <property type="entry name" value="HATPase_C_sf"/>
</dbReference>
<dbReference type="AlphaFoldDB" id="A0A2N8PHU3"/>
<feature type="region of interest" description="Disordered" evidence="1">
    <location>
        <begin position="1"/>
        <end position="57"/>
    </location>
</feature>
<evidence type="ECO:0000256" key="1">
    <source>
        <dbReference type="SAM" id="MobiDB-lite"/>
    </source>
</evidence>